<dbReference type="EMBL" id="GBRH01271266">
    <property type="protein sequence ID" value="JAD26629.1"/>
    <property type="molecule type" value="Transcribed_RNA"/>
</dbReference>
<reference evidence="2" key="2">
    <citation type="journal article" date="2015" name="Data Brief">
        <title>Shoot transcriptome of the giant reed, Arundo donax.</title>
        <authorList>
            <person name="Barrero R.A."/>
            <person name="Guerrero F.D."/>
            <person name="Moolhuijzen P."/>
            <person name="Goolsby J.A."/>
            <person name="Tidwell J."/>
            <person name="Bellgard S.E."/>
            <person name="Bellgard M.I."/>
        </authorList>
    </citation>
    <scope>NUCLEOTIDE SEQUENCE</scope>
    <source>
        <tissue evidence="2">Shoot tissue taken approximately 20 cm above the soil surface</tissue>
    </source>
</reference>
<protein>
    <submittedName>
        <fullName evidence="2">Uncharacterized protein</fullName>
    </submittedName>
</protein>
<accession>A0A0A8YJ94</accession>
<reference evidence="2" key="1">
    <citation type="submission" date="2014-09" db="EMBL/GenBank/DDBJ databases">
        <authorList>
            <person name="Magalhaes I.L.F."/>
            <person name="Oliveira U."/>
            <person name="Santos F.R."/>
            <person name="Vidigal T.H.D.A."/>
            <person name="Brescovit A.D."/>
            <person name="Santos A.J."/>
        </authorList>
    </citation>
    <scope>NUCLEOTIDE SEQUENCE</scope>
    <source>
        <tissue evidence="2">Shoot tissue taken approximately 20 cm above the soil surface</tissue>
    </source>
</reference>
<dbReference type="AlphaFoldDB" id="A0A0A8YJ94"/>
<proteinExistence type="predicted"/>
<name>A0A0A8YJ94_ARUDO</name>
<feature type="region of interest" description="Disordered" evidence="1">
    <location>
        <begin position="87"/>
        <end position="143"/>
    </location>
</feature>
<organism evidence="2">
    <name type="scientific">Arundo donax</name>
    <name type="common">Giant reed</name>
    <name type="synonym">Donax arundinaceus</name>
    <dbReference type="NCBI Taxonomy" id="35708"/>
    <lineage>
        <taxon>Eukaryota</taxon>
        <taxon>Viridiplantae</taxon>
        <taxon>Streptophyta</taxon>
        <taxon>Embryophyta</taxon>
        <taxon>Tracheophyta</taxon>
        <taxon>Spermatophyta</taxon>
        <taxon>Magnoliopsida</taxon>
        <taxon>Liliopsida</taxon>
        <taxon>Poales</taxon>
        <taxon>Poaceae</taxon>
        <taxon>PACMAD clade</taxon>
        <taxon>Arundinoideae</taxon>
        <taxon>Arundineae</taxon>
        <taxon>Arundo</taxon>
    </lineage>
</organism>
<feature type="region of interest" description="Disordered" evidence="1">
    <location>
        <begin position="43"/>
        <end position="63"/>
    </location>
</feature>
<sequence>MKTSRNFHPTYSKYQYFWGPFSIKQRVVINNEARLPATLLRGDDPELEAGGVGGEDALEKPSRGGLLLGRRRALPAVELAEAAEVLKPPIRAPDLRSSASDDNGQEEREEAGRHWQSWHRGCGVSRGRGGKRMGMASGTPRTA</sequence>
<evidence type="ECO:0000313" key="2">
    <source>
        <dbReference type="EMBL" id="JAD26629.1"/>
    </source>
</evidence>
<evidence type="ECO:0000256" key="1">
    <source>
        <dbReference type="SAM" id="MobiDB-lite"/>
    </source>
</evidence>